<dbReference type="EMBL" id="MSDW01000002">
    <property type="protein sequence ID" value="OKY77396.1"/>
    <property type="molecule type" value="Genomic_DNA"/>
</dbReference>
<comment type="caution">
    <text evidence="1">The sequence shown here is derived from an EMBL/GenBank/DDBJ whole genome shotgun (WGS) entry which is preliminary data.</text>
</comment>
<dbReference type="AlphaFoldDB" id="A0A1Q6DSQ2"/>
<sequence length="276" mass="32078">MSDRPKPEIQPIHSVDWDYLIVLDACRFDFFQEVYEDYLDGELIKVRSRGSKTGEWLVNTFPGCYKDIKYISGNPSINSLGHKIKNRYDPNEHFEEIVDVWDFGWDKNLETVPPRQMNLAYFSNKKENYKFILHYIQPHLPFLHLGPIGGTFKTGKKRVKSGNVDKNVLKDKLGVLLEKIFDKKAIWSFKRVLDIEPTTPYEEIFRKGYLEDILKHYKINLQKVLNSVSNLIGEINGKIVITADHGEALGENGIWEHPSGSELDVLRDIPWLEINK</sequence>
<dbReference type="InParanoid" id="A0A1Q6DSQ2"/>
<accession>A0A1Q6DSQ2</accession>
<reference evidence="1" key="1">
    <citation type="submission" date="2016-12" db="EMBL/GenBank/DDBJ databases">
        <title>Discovery of methanogenic haloarchaea.</title>
        <authorList>
            <person name="Sorokin D.Y."/>
            <person name="Makarova K.S."/>
            <person name="Abbas B."/>
            <person name="Ferrer M."/>
            <person name="Golyshin P.N."/>
        </authorList>
    </citation>
    <scope>NUCLEOTIDE SEQUENCE [LARGE SCALE GENOMIC DNA]</scope>
    <source>
        <strain evidence="1">HMET1</strain>
    </source>
</reference>
<protein>
    <submittedName>
        <fullName evidence="1">Arylsulfatase A family enzyme</fullName>
    </submittedName>
</protein>
<name>A0A1Q6DSQ2_METT1</name>
<dbReference type="STRING" id="1903181.BTN85_2046"/>
<proteinExistence type="predicted"/>
<evidence type="ECO:0000313" key="1">
    <source>
        <dbReference type="EMBL" id="OKY77396.1"/>
    </source>
</evidence>
<evidence type="ECO:0000313" key="2">
    <source>
        <dbReference type="Proteomes" id="UP000185744"/>
    </source>
</evidence>
<dbReference type="Gene3D" id="3.40.720.10">
    <property type="entry name" value="Alkaline Phosphatase, subunit A"/>
    <property type="match status" value="1"/>
</dbReference>
<keyword evidence="2" id="KW-1185">Reference proteome</keyword>
<dbReference type="InterPro" id="IPR017850">
    <property type="entry name" value="Alkaline_phosphatase_core_sf"/>
</dbReference>
<dbReference type="Proteomes" id="UP000185744">
    <property type="component" value="Unassembled WGS sequence"/>
</dbReference>
<dbReference type="SUPFAM" id="SSF53649">
    <property type="entry name" value="Alkaline phosphatase-like"/>
    <property type="match status" value="1"/>
</dbReference>
<gene>
    <name evidence="1" type="ORF">BTN85_2046</name>
</gene>
<organism evidence="1 2">
    <name type="scientific">Methanohalarchaeum thermophilum</name>
    <dbReference type="NCBI Taxonomy" id="1903181"/>
    <lineage>
        <taxon>Archaea</taxon>
        <taxon>Methanobacteriati</taxon>
        <taxon>Methanobacteriota</taxon>
        <taxon>Methanonatronarchaeia</taxon>
        <taxon>Methanonatronarchaeales</taxon>
        <taxon>Methanonatronarchaeaceae</taxon>
        <taxon>Candidatus Methanohalarchaeum</taxon>
    </lineage>
</organism>